<evidence type="ECO:0000256" key="3">
    <source>
        <dbReference type="ARBA" id="ARBA00022448"/>
    </source>
</evidence>
<comment type="subcellular location">
    <subcellularLocation>
        <location evidence="1">Cell envelope</location>
    </subcellularLocation>
</comment>
<protein>
    <submittedName>
        <fullName evidence="6">ABC transporter substrate-binding protein</fullName>
    </submittedName>
</protein>
<dbReference type="Pfam" id="PF00496">
    <property type="entry name" value="SBP_bac_5"/>
    <property type="match status" value="1"/>
</dbReference>
<comment type="caution">
    <text evidence="6">The sequence shown here is derived from an EMBL/GenBank/DDBJ whole genome shotgun (WGS) entry which is preliminary data.</text>
</comment>
<sequence>MLKSKRTLILSLMLTLAFVLAVSGGVYAAEKVMVIGMNTSPIVSLDPAKAYEFEGSWTIANVYDNLVRFKPGSASEIEPALAESWEFSGNNMTFTIRDGAKFSNGDPVDAEAVAYSLKRVIKLAQAPSWVITQFGITEDSIKAVGNEVQITMDKAYSPSLVLSCMTYSVTSTVNPKVAEEHNVEGDMGMAYLSENSAGSGPYKLVSWERNQKLTFEVNENYWGPKPDVDKIIIIDIPESSSQLLQLKGGTIDLAWNLEHDQIPDVEKTKGLYTLSKPQFKLIYFAMNGQTPPTDNVLVRRAVKSAIDTEAIMKAIGGGVIELHTFIPKGMFAYYDGEEFPYNPEKAKELLAQAGYPDGFEVTLTVPDFLSTEGTVVKSYLEQVGIKTNLEVIAYTTLLGKYRKQGLQMVIARWGADYADPDANAKPFAHCRTTSDEATIKQLAWRNAYANPEMTDMVEKAAFIQDRDEREKVYVDLQKKWQSDGIFKILYQMTMQLGLNDRVGNFIMNELTQTPWKLITLKD</sequence>
<name>A0A523RVS9_UNCAE</name>
<dbReference type="GO" id="GO:0042597">
    <property type="term" value="C:periplasmic space"/>
    <property type="evidence" value="ECO:0007669"/>
    <property type="project" value="UniProtKB-ARBA"/>
</dbReference>
<dbReference type="PANTHER" id="PTHR30290">
    <property type="entry name" value="PERIPLASMIC BINDING COMPONENT OF ABC TRANSPORTER"/>
    <property type="match status" value="1"/>
</dbReference>
<gene>
    <name evidence="6" type="ORF">E3J84_04715</name>
</gene>
<evidence type="ECO:0000256" key="2">
    <source>
        <dbReference type="ARBA" id="ARBA00005695"/>
    </source>
</evidence>
<dbReference type="AlphaFoldDB" id="A0A523RVS9"/>
<dbReference type="Proteomes" id="UP000316360">
    <property type="component" value="Unassembled WGS sequence"/>
</dbReference>
<evidence type="ECO:0000313" key="6">
    <source>
        <dbReference type="EMBL" id="TET09816.1"/>
    </source>
</evidence>
<dbReference type="GO" id="GO:0030313">
    <property type="term" value="C:cell envelope"/>
    <property type="evidence" value="ECO:0007669"/>
    <property type="project" value="UniProtKB-SubCell"/>
</dbReference>
<keyword evidence="3" id="KW-0813">Transport</keyword>
<dbReference type="GO" id="GO:0015833">
    <property type="term" value="P:peptide transport"/>
    <property type="evidence" value="ECO:0007669"/>
    <property type="project" value="TreeGrafter"/>
</dbReference>
<organism evidence="6 7">
    <name type="scientific">Aerophobetes bacterium</name>
    <dbReference type="NCBI Taxonomy" id="2030807"/>
    <lineage>
        <taxon>Bacteria</taxon>
        <taxon>Candidatus Aerophobota</taxon>
    </lineage>
</organism>
<reference evidence="6 7" key="1">
    <citation type="submission" date="2019-03" db="EMBL/GenBank/DDBJ databases">
        <title>Metabolic potential of uncultured bacteria and archaea associated with petroleum seepage in deep-sea sediments.</title>
        <authorList>
            <person name="Dong X."/>
            <person name="Hubert C."/>
        </authorList>
    </citation>
    <scope>NUCLEOTIDE SEQUENCE [LARGE SCALE GENOMIC DNA]</scope>
    <source>
        <strain evidence="6">E44_bin7</strain>
    </source>
</reference>
<dbReference type="GO" id="GO:0043190">
    <property type="term" value="C:ATP-binding cassette (ABC) transporter complex"/>
    <property type="evidence" value="ECO:0007669"/>
    <property type="project" value="InterPro"/>
</dbReference>
<keyword evidence="4" id="KW-0732">Signal</keyword>
<feature type="domain" description="Solute-binding protein family 5" evidence="5">
    <location>
        <begin position="76"/>
        <end position="433"/>
    </location>
</feature>
<evidence type="ECO:0000313" key="7">
    <source>
        <dbReference type="Proteomes" id="UP000316360"/>
    </source>
</evidence>
<dbReference type="InterPro" id="IPR030678">
    <property type="entry name" value="Peptide/Ni-bd"/>
</dbReference>
<evidence type="ECO:0000259" key="5">
    <source>
        <dbReference type="Pfam" id="PF00496"/>
    </source>
</evidence>
<evidence type="ECO:0000256" key="1">
    <source>
        <dbReference type="ARBA" id="ARBA00004196"/>
    </source>
</evidence>
<dbReference type="EMBL" id="SOKJ01000262">
    <property type="protein sequence ID" value="TET09816.1"/>
    <property type="molecule type" value="Genomic_DNA"/>
</dbReference>
<proteinExistence type="inferred from homology"/>
<dbReference type="SUPFAM" id="SSF53850">
    <property type="entry name" value="Periplasmic binding protein-like II"/>
    <property type="match status" value="1"/>
</dbReference>
<dbReference type="Gene3D" id="3.90.76.10">
    <property type="entry name" value="Dipeptide-binding Protein, Domain 1"/>
    <property type="match status" value="1"/>
</dbReference>
<dbReference type="CDD" id="cd08512">
    <property type="entry name" value="PBP2_NikA_DppA_OppA_like_7"/>
    <property type="match status" value="1"/>
</dbReference>
<dbReference type="PANTHER" id="PTHR30290:SF10">
    <property type="entry name" value="PERIPLASMIC OLIGOPEPTIDE-BINDING PROTEIN-RELATED"/>
    <property type="match status" value="1"/>
</dbReference>
<dbReference type="GO" id="GO:1904680">
    <property type="term" value="F:peptide transmembrane transporter activity"/>
    <property type="evidence" value="ECO:0007669"/>
    <property type="project" value="TreeGrafter"/>
</dbReference>
<dbReference type="Gene3D" id="3.40.190.10">
    <property type="entry name" value="Periplasmic binding protein-like II"/>
    <property type="match status" value="1"/>
</dbReference>
<accession>A0A523RVS9</accession>
<evidence type="ECO:0000256" key="4">
    <source>
        <dbReference type="ARBA" id="ARBA00022729"/>
    </source>
</evidence>
<dbReference type="PIRSF" id="PIRSF002741">
    <property type="entry name" value="MppA"/>
    <property type="match status" value="1"/>
</dbReference>
<dbReference type="InterPro" id="IPR039424">
    <property type="entry name" value="SBP_5"/>
</dbReference>
<dbReference type="Gene3D" id="3.10.105.10">
    <property type="entry name" value="Dipeptide-binding Protein, Domain 3"/>
    <property type="match status" value="1"/>
</dbReference>
<comment type="similarity">
    <text evidence="2">Belongs to the bacterial solute-binding protein 5 family.</text>
</comment>
<dbReference type="InterPro" id="IPR000914">
    <property type="entry name" value="SBP_5_dom"/>
</dbReference>